<dbReference type="InterPro" id="IPR050107">
    <property type="entry name" value="ABC_carbohydrate_import_ATPase"/>
</dbReference>
<keyword evidence="3" id="KW-1003">Cell membrane</keyword>
<evidence type="ECO:0000256" key="7">
    <source>
        <dbReference type="ARBA" id="ARBA00022840"/>
    </source>
</evidence>
<evidence type="ECO:0000256" key="9">
    <source>
        <dbReference type="ARBA" id="ARBA00023136"/>
    </source>
</evidence>
<evidence type="ECO:0000313" key="11">
    <source>
        <dbReference type="EMBL" id="VBB40302.1"/>
    </source>
</evidence>
<reference evidence="11" key="1">
    <citation type="submission" date="2018-07" db="EMBL/GenBank/DDBJ databases">
        <authorList>
            <consortium name="Genoscope - CEA"/>
            <person name="William W."/>
        </authorList>
    </citation>
    <scope>NUCLEOTIDE SEQUENCE</scope>
    <source>
        <strain evidence="11">IK1</strain>
    </source>
</reference>
<organism evidence="11">
    <name type="scientific">uncultured Spirochaetota bacterium</name>
    <dbReference type="NCBI Taxonomy" id="460511"/>
    <lineage>
        <taxon>Bacteria</taxon>
        <taxon>Pseudomonadati</taxon>
        <taxon>Spirochaetota</taxon>
        <taxon>environmental samples</taxon>
    </lineage>
</organism>
<evidence type="ECO:0000256" key="8">
    <source>
        <dbReference type="ARBA" id="ARBA00022967"/>
    </source>
</evidence>
<evidence type="ECO:0000256" key="4">
    <source>
        <dbReference type="ARBA" id="ARBA00022597"/>
    </source>
</evidence>
<dbReference type="GO" id="GO:0016887">
    <property type="term" value="F:ATP hydrolysis activity"/>
    <property type="evidence" value="ECO:0007669"/>
    <property type="project" value="InterPro"/>
</dbReference>
<dbReference type="SMART" id="SM00382">
    <property type="entry name" value="AAA"/>
    <property type="match status" value="2"/>
</dbReference>
<evidence type="ECO:0000256" key="1">
    <source>
        <dbReference type="ARBA" id="ARBA00004202"/>
    </source>
</evidence>
<evidence type="ECO:0000259" key="10">
    <source>
        <dbReference type="PROSITE" id="PS50893"/>
    </source>
</evidence>
<keyword evidence="2" id="KW-0813">Transport</keyword>
<dbReference type="Pfam" id="PF00005">
    <property type="entry name" value="ABC_tran"/>
    <property type="match status" value="2"/>
</dbReference>
<dbReference type="GO" id="GO:0005524">
    <property type="term" value="F:ATP binding"/>
    <property type="evidence" value="ECO:0007669"/>
    <property type="project" value="UniProtKB-KW"/>
</dbReference>
<keyword evidence="4" id="KW-0762">Sugar transport</keyword>
<proteinExistence type="predicted"/>
<feature type="domain" description="ABC transporter" evidence="10">
    <location>
        <begin position="272"/>
        <end position="511"/>
    </location>
</feature>
<dbReference type="InterPro" id="IPR017871">
    <property type="entry name" value="ABC_transporter-like_CS"/>
</dbReference>
<sequence length="511" mass="57265">MLVSARHAGLEFRGIRILTDTILEIRNICKSFSGVPVLEDINMSIKKGEVHVIVGENGAGKSTLMKIISGVYRKDKGELFFEGEPVQINNVQKALNVGIGIIHQEFNLLPHRTIGQNIFLGREPIKSNFLKIIDHDLICKKSKELLDYLELDIDPRTLVYNLGIAQQQMVEVAKALCFKSKVLIMDEPTATLTRKETVKLFEIIKKLRSEGVSIIYISHRLEEIKQIADTLTVLRDGRVVGDLSIENASIDQIIRMMVGREIKDQYERQYHLHGEEVLRTENLGAKRFSNVNISLHRGEIVGLSGLVGAGRTEIAKTIFGEDAIEKGSVYIYGKKYQRMSTQKATRLRIGLVPEDRKEEGAIMEMPIRHNIVHAVLPRLFKSAVISRKTELSVAKKYMEELGIRAPSVNKLVKLLSGGNQQKVVIAKWVCADCEILIFDEPTRGIDVGAKAEIYGIMSELVERGKAILMISSDLPELIGMCDRIYTIKDGMVTAEFSRTEATQEKILAACV</sequence>
<evidence type="ECO:0000256" key="5">
    <source>
        <dbReference type="ARBA" id="ARBA00022737"/>
    </source>
</evidence>
<dbReference type="InterPro" id="IPR003593">
    <property type="entry name" value="AAA+_ATPase"/>
</dbReference>
<dbReference type="AlphaFoldDB" id="A0A652ZWY6"/>
<dbReference type="PROSITE" id="PS50893">
    <property type="entry name" value="ABC_TRANSPORTER_2"/>
    <property type="match status" value="2"/>
</dbReference>
<keyword evidence="5" id="KW-0677">Repeat</keyword>
<dbReference type="SUPFAM" id="SSF52540">
    <property type="entry name" value="P-loop containing nucleoside triphosphate hydrolases"/>
    <property type="match status" value="2"/>
</dbReference>
<keyword evidence="11" id="KW-0378">Hydrolase</keyword>
<evidence type="ECO:0000256" key="2">
    <source>
        <dbReference type="ARBA" id="ARBA00022448"/>
    </source>
</evidence>
<dbReference type="GO" id="GO:0005886">
    <property type="term" value="C:plasma membrane"/>
    <property type="evidence" value="ECO:0007669"/>
    <property type="project" value="UniProtKB-SubCell"/>
</dbReference>
<dbReference type="EC" id="3.6.3.17" evidence="11"/>
<keyword evidence="8" id="KW-1278">Translocase</keyword>
<dbReference type="PROSITE" id="PS00211">
    <property type="entry name" value="ABC_TRANSPORTER_1"/>
    <property type="match status" value="1"/>
</dbReference>
<dbReference type="PANTHER" id="PTHR43790">
    <property type="entry name" value="CARBOHYDRATE TRANSPORT ATP-BINDING PROTEIN MG119-RELATED"/>
    <property type="match status" value="1"/>
</dbReference>
<dbReference type="EMBL" id="UPXP01000021">
    <property type="protein sequence ID" value="VBB40302.1"/>
    <property type="molecule type" value="Genomic_DNA"/>
</dbReference>
<protein>
    <submittedName>
        <fullName evidence="11">Putative ribose/galactose/methyl galactoside import ATP-binding protein</fullName>
        <ecNumber evidence="11">3.6.3.17</ecNumber>
    </submittedName>
</protein>
<keyword evidence="7 11" id="KW-0067">ATP-binding</keyword>
<name>A0A652ZWY6_9SPIR</name>
<dbReference type="InterPro" id="IPR003439">
    <property type="entry name" value="ABC_transporter-like_ATP-bd"/>
</dbReference>
<dbReference type="Gene3D" id="3.40.50.300">
    <property type="entry name" value="P-loop containing nucleotide triphosphate hydrolases"/>
    <property type="match status" value="2"/>
</dbReference>
<gene>
    <name evidence="11" type="ORF">TRIP_E280279</name>
</gene>
<dbReference type="CDD" id="cd03216">
    <property type="entry name" value="ABC_Carb_Monos_I"/>
    <property type="match status" value="1"/>
</dbReference>
<dbReference type="CDD" id="cd03215">
    <property type="entry name" value="ABC_Carb_Monos_II"/>
    <property type="match status" value="1"/>
</dbReference>
<keyword evidence="9" id="KW-0472">Membrane</keyword>
<feature type="domain" description="ABC transporter" evidence="10">
    <location>
        <begin position="23"/>
        <end position="261"/>
    </location>
</feature>
<comment type="subcellular location">
    <subcellularLocation>
        <location evidence="1">Cell membrane</location>
        <topology evidence="1">Peripheral membrane protein</topology>
    </subcellularLocation>
</comment>
<keyword evidence="6" id="KW-0547">Nucleotide-binding</keyword>
<dbReference type="InterPro" id="IPR027417">
    <property type="entry name" value="P-loop_NTPase"/>
</dbReference>
<dbReference type="FunFam" id="3.40.50.300:FF:000127">
    <property type="entry name" value="Ribose import ATP-binding protein RbsA"/>
    <property type="match status" value="1"/>
</dbReference>
<evidence type="ECO:0000256" key="3">
    <source>
        <dbReference type="ARBA" id="ARBA00022475"/>
    </source>
</evidence>
<dbReference type="PANTHER" id="PTHR43790:SF3">
    <property type="entry name" value="D-ALLOSE IMPORT ATP-BINDING PROTEIN ALSA-RELATED"/>
    <property type="match status" value="1"/>
</dbReference>
<accession>A0A652ZWY6</accession>
<evidence type="ECO:0000256" key="6">
    <source>
        <dbReference type="ARBA" id="ARBA00022741"/>
    </source>
</evidence>